<feature type="domain" description="Histidine kinase" evidence="3">
    <location>
        <begin position="207"/>
        <end position="436"/>
    </location>
</feature>
<dbReference type="NCBIfam" id="TIGR00229">
    <property type="entry name" value="sensory_box"/>
    <property type="match status" value="1"/>
</dbReference>
<protein>
    <recommendedName>
        <fullName evidence="2">histidine kinase</fullName>
        <ecNumber evidence="2">2.7.13.3</ecNumber>
    </recommendedName>
</protein>
<comment type="catalytic activity">
    <reaction evidence="1">
        <text>ATP + protein L-histidine = ADP + protein N-phospho-L-histidine.</text>
        <dbReference type="EC" id="2.7.13.3"/>
    </reaction>
</comment>
<dbReference type="Proteomes" id="UP001196980">
    <property type="component" value="Unassembled WGS sequence"/>
</dbReference>
<dbReference type="InterPro" id="IPR003594">
    <property type="entry name" value="HATPase_dom"/>
</dbReference>
<proteinExistence type="predicted"/>
<reference evidence="5 6" key="1">
    <citation type="journal article" date="2020" name="J Geophys Res Biogeosci">
        <title>Magnetotaxis as an Adaptation to Enable Bacterial Shuttling of Microbial Sulfur and Sulfur Cycling Across Aquatic Oxic#Anoxic Interfaces.</title>
        <authorList>
            <person name="Li J."/>
            <person name="Liu P."/>
            <person name="Wang J."/>
            <person name="Roberts A.P."/>
            <person name="Pan Y."/>
        </authorList>
    </citation>
    <scope>NUCLEOTIDE SEQUENCE [LARGE SCALE GENOMIC DNA]</scope>
    <source>
        <strain evidence="5 6">MYR-1_YQ</strain>
    </source>
</reference>
<dbReference type="InterPro" id="IPR005467">
    <property type="entry name" value="His_kinase_dom"/>
</dbReference>
<name>A0ABS6S2H4_9BACT</name>
<dbReference type="GO" id="GO:0016301">
    <property type="term" value="F:kinase activity"/>
    <property type="evidence" value="ECO:0007669"/>
    <property type="project" value="UniProtKB-KW"/>
</dbReference>
<keyword evidence="5" id="KW-0808">Transferase</keyword>
<organism evidence="5 6">
    <name type="scientific">Candidatus Magnetobacterium casense</name>
    <dbReference type="NCBI Taxonomy" id="1455061"/>
    <lineage>
        <taxon>Bacteria</taxon>
        <taxon>Pseudomonadati</taxon>
        <taxon>Nitrospirota</taxon>
        <taxon>Thermodesulfovibrionia</taxon>
        <taxon>Thermodesulfovibrionales</taxon>
        <taxon>Candidatus Magnetobacteriaceae</taxon>
        <taxon>Candidatus Magnetobacterium</taxon>
    </lineage>
</organism>
<dbReference type="CDD" id="cd00130">
    <property type="entry name" value="PAS"/>
    <property type="match status" value="1"/>
</dbReference>
<dbReference type="PANTHER" id="PTHR43065">
    <property type="entry name" value="SENSOR HISTIDINE KINASE"/>
    <property type="match status" value="1"/>
</dbReference>
<dbReference type="CDD" id="cd00082">
    <property type="entry name" value="HisKA"/>
    <property type="match status" value="1"/>
</dbReference>
<gene>
    <name evidence="5" type="ORF">HWQ67_15775</name>
</gene>
<dbReference type="InterPro" id="IPR000014">
    <property type="entry name" value="PAS"/>
</dbReference>
<evidence type="ECO:0000259" key="3">
    <source>
        <dbReference type="PROSITE" id="PS50109"/>
    </source>
</evidence>
<evidence type="ECO:0000313" key="6">
    <source>
        <dbReference type="Proteomes" id="UP001196980"/>
    </source>
</evidence>
<dbReference type="PROSITE" id="PS50109">
    <property type="entry name" value="HIS_KIN"/>
    <property type="match status" value="1"/>
</dbReference>
<evidence type="ECO:0000256" key="2">
    <source>
        <dbReference type="ARBA" id="ARBA00012438"/>
    </source>
</evidence>
<feature type="domain" description="PAS" evidence="4">
    <location>
        <begin position="52"/>
        <end position="122"/>
    </location>
</feature>
<keyword evidence="5" id="KW-0418">Kinase</keyword>
<sequence>MKKRPDKTINESSEALFTDSSDWDSVREKILGLGHQPSKKSYYPELQRKLAELNRFKSLLDQTRDAILLLEKDSGKVSDVNEYAALLLGYGRDELIGMAIDEILPINDTLNERSITAMIKRDKSKVSVEINVRVVDFDNKAYVVVVGRDITERLRHEQELQLYRTHLEVMVEERTRELSQTLQHLKATQAQLIQSEKMASLGQLVAGVAHEINTPVGAAIIVSSHMAEITKNITSAFDNSKIKKRDLQDYLEKVSEDADLVLRNLLRTSELIRSFKMVSVDQITQDKREFNVKSYINDIILSMKPKVKGNHKIEVNCPDDINITSYPGAFGQVIINLLMNSLTHAYDKNSSGTIRIDVSKDADRISLIYKDDGKGIAGEYVNKIFDPFFTTNRYGGSSGLGLHIVYNIIHQTLGGTIDCESAEGQGTTFNLTLAIK</sequence>
<dbReference type="EC" id="2.7.13.3" evidence="2"/>
<keyword evidence="6" id="KW-1185">Reference proteome</keyword>
<dbReference type="PROSITE" id="PS50112">
    <property type="entry name" value="PAS"/>
    <property type="match status" value="1"/>
</dbReference>
<accession>A0ABS6S2H4</accession>
<dbReference type="SMART" id="SM00387">
    <property type="entry name" value="HATPase_c"/>
    <property type="match status" value="1"/>
</dbReference>
<dbReference type="RefSeq" id="WP_218253644.1">
    <property type="nucleotide sequence ID" value="NZ_JABXWD010000422.1"/>
</dbReference>
<dbReference type="SMART" id="SM00091">
    <property type="entry name" value="PAS"/>
    <property type="match status" value="1"/>
</dbReference>
<comment type="caution">
    <text evidence="5">The sequence shown here is derived from an EMBL/GenBank/DDBJ whole genome shotgun (WGS) entry which is preliminary data.</text>
</comment>
<dbReference type="EMBL" id="JABXWD010000422">
    <property type="protein sequence ID" value="MBV6343039.1"/>
    <property type="molecule type" value="Genomic_DNA"/>
</dbReference>
<dbReference type="Pfam" id="PF13426">
    <property type="entry name" value="PAS_9"/>
    <property type="match status" value="1"/>
</dbReference>
<evidence type="ECO:0000259" key="4">
    <source>
        <dbReference type="PROSITE" id="PS50112"/>
    </source>
</evidence>
<dbReference type="InterPro" id="IPR003661">
    <property type="entry name" value="HisK_dim/P_dom"/>
</dbReference>
<evidence type="ECO:0000256" key="1">
    <source>
        <dbReference type="ARBA" id="ARBA00000085"/>
    </source>
</evidence>
<dbReference type="PANTHER" id="PTHR43065:SF47">
    <property type="match status" value="1"/>
</dbReference>
<dbReference type="Pfam" id="PF02518">
    <property type="entry name" value="HATPase_c"/>
    <property type="match status" value="1"/>
</dbReference>
<evidence type="ECO:0000313" key="5">
    <source>
        <dbReference type="EMBL" id="MBV6343039.1"/>
    </source>
</evidence>